<dbReference type="GO" id="GO:0003924">
    <property type="term" value="F:GTPase activity"/>
    <property type="evidence" value="ECO:0007669"/>
    <property type="project" value="InterPro"/>
</dbReference>
<keyword evidence="4" id="KW-0547">Nucleotide-binding</keyword>
<evidence type="ECO:0000256" key="8">
    <source>
        <dbReference type="ARBA" id="ARBA00023135"/>
    </source>
</evidence>
<dbReference type="EMBL" id="LR217692">
    <property type="protein sequence ID" value="VFP77832.1"/>
    <property type="molecule type" value="Genomic_DNA"/>
</dbReference>
<dbReference type="Gene3D" id="1.10.260.30">
    <property type="entry name" value="Signal recognition particle, SRP54 subunit, M-domain"/>
    <property type="match status" value="1"/>
</dbReference>
<sequence length="448" mass="51363">MFNSLTKKITDIFENISHRSHLKEKKIKETLRRIKSALLDADVSLIIVNVFLKKIKSKISEAYINKNFSPSQNLIKIVLYELTKIMGSKSYLFNFLLNQLTICTIIGQPGSGKTTSTAKLAHLLSKKYKKKILVVSIDIYRPAAILQLKRLIQKTKANFFQSNCNQKIIEIIKLAIITAKKKKYDVLLIDTAGQIHTNHSKIKEMEKVQNYIKPHETLFVIDSMTGQDSVNTIKKFNKIFTLSGIILTKLDSDTRGGVALSVRSLTKIPIKYIGVGEKIYDLQIFHPKRIAKRILGMGDVLSLIDDIKNKIKNKELDLMKETTKKGNTFNLNDFLIQIKQIKKIGGVESLIHKLPINIINSNSMLNNIDKESFIKIEAMIQSMTEKERKIPSIIKYSRKKRIAKGSGITIQEINIYLKKFENMKNIIKNLNKNKKNKIFEKIKNYLIK</sequence>
<accession>A0A451CXH6</accession>
<dbReference type="EC" id="3.6.5.4" evidence="10"/>
<evidence type="ECO:0000256" key="4">
    <source>
        <dbReference type="ARBA" id="ARBA00022741"/>
    </source>
</evidence>
<comment type="catalytic activity">
    <reaction evidence="11">
        <text>GTP + H2O = GDP + phosphate + H(+)</text>
        <dbReference type="Rhea" id="RHEA:19669"/>
        <dbReference type="ChEBI" id="CHEBI:15377"/>
        <dbReference type="ChEBI" id="CHEBI:15378"/>
        <dbReference type="ChEBI" id="CHEBI:37565"/>
        <dbReference type="ChEBI" id="CHEBI:43474"/>
        <dbReference type="ChEBI" id="CHEBI:58189"/>
        <dbReference type="EC" id="3.6.5.4"/>
    </reaction>
</comment>
<keyword evidence="5" id="KW-0378">Hydrolase</keyword>
<protein>
    <recommendedName>
        <fullName evidence="10">signal-recognition-particle GTPase</fullName>
        <ecNumber evidence="10">3.6.5.4</ecNumber>
    </recommendedName>
</protein>
<keyword evidence="7" id="KW-0342">GTP-binding</keyword>
<dbReference type="Pfam" id="PF02978">
    <property type="entry name" value="SRP_SPB"/>
    <property type="match status" value="1"/>
</dbReference>
<reference evidence="13 14" key="1">
    <citation type="submission" date="2019-02" db="EMBL/GenBank/DDBJ databases">
        <authorList>
            <person name="Manzano-Marin A."/>
            <person name="Manzano-Marin A."/>
        </authorList>
    </citation>
    <scope>NUCLEOTIDE SEQUENCE [LARGE SCALE GENOMIC DNA]</scope>
    <source>
        <strain evidence="13 14">BuCisplendens/pseudotsugae</strain>
    </source>
</reference>
<dbReference type="AlphaFoldDB" id="A0A451CXH6"/>
<dbReference type="SUPFAM" id="SSF52540">
    <property type="entry name" value="P-loop containing nucleoside triphosphate hydrolases"/>
    <property type="match status" value="1"/>
</dbReference>
<evidence type="ECO:0000256" key="9">
    <source>
        <dbReference type="ARBA" id="ARBA00023274"/>
    </source>
</evidence>
<dbReference type="GO" id="GO:0005525">
    <property type="term" value="F:GTP binding"/>
    <property type="evidence" value="ECO:0007669"/>
    <property type="project" value="UniProtKB-KW"/>
</dbReference>
<dbReference type="InterPro" id="IPR027417">
    <property type="entry name" value="P-loop_NTPase"/>
</dbReference>
<evidence type="ECO:0000256" key="10">
    <source>
        <dbReference type="ARBA" id="ARBA00035672"/>
    </source>
</evidence>
<dbReference type="InterPro" id="IPR013822">
    <property type="entry name" value="Signal_recog_particl_SRP54_hlx"/>
</dbReference>
<dbReference type="PANTHER" id="PTHR11564">
    <property type="entry name" value="SIGNAL RECOGNITION PARTICLE 54K PROTEIN SRP54"/>
    <property type="match status" value="1"/>
</dbReference>
<evidence type="ECO:0000256" key="5">
    <source>
        <dbReference type="ARBA" id="ARBA00022801"/>
    </source>
</evidence>
<dbReference type="PROSITE" id="PS00300">
    <property type="entry name" value="SRP54"/>
    <property type="match status" value="1"/>
</dbReference>
<evidence type="ECO:0000256" key="11">
    <source>
        <dbReference type="ARBA" id="ARBA00048027"/>
    </source>
</evidence>
<evidence type="ECO:0000256" key="7">
    <source>
        <dbReference type="ARBA" id="ARBA00023134"/>
    </source>
</evidence>
<dbReference type="InterPro" id="IPR036225">
    <property type="entry name" value="SRP/SRP_N"/>
</dbReference>
<dbReference type="SUPFAM" id="SSF47446">
    <property type="entry name" value="Signal peptide-binding domain"/>
    <property type="match status" value="1"/>
</dbReference>
<dbReference type="GO" id="GO:0048500">
    <property type="term" value="C:signal recognition particle"/>
    <property type="evidence" value="ECO:0007669"/>
    <property type="project" value="InterPro"/>
</dbReference>
<keyword evidence="9" id="KW-0687">Ribonucleoprotein</keyword>
<feature type="domain" description="SRP54-type proteins GTP-binding" evidence="12">
    <location>
        <begin position="269"/>
        <end position="282"/>
    </location>
</feature>
<dbReference type="SMART" id="SM00963">
    <property type="entry name" value="SRP54_N"/>
    <property type="match status" value="1"/>
</dbReference>
<dbReference type="PANTHER" id="PTHR11564:SF5">
    <property type="entry name" value="SIGNAL RECOGNITION PARTICLE SUBUNIT SRP54"/>
    <property type="match status" value="1"/>
</dbReference>
<dbReference type="InterPro" id="IPR004125">
    <property type="entry name" value="Signal_recog_particle_SRP54_M"/>
</dbReference>
<evidence type="ECO:0000313" key="13">
    <source>
        <dbReference type="EMBL" id="VFP77832.1"/>
    </source>
</evidence>
<keyword evidence="8" id="KW-0733">Signal recognition particle</keyword>
<dbReference type="SMART" id="SM00962">
    <property type="entry name" value="SRP54"/>
    <property type="match status" value="1"/>
</dbReference>
<dbReference type="OrthoDB" id="9804720at2"/>
<evidence type="ECO:0000313" key="14">
    <source>
        <dbReference type="Proteomes" id="UP000294466"/>
    </source>
</evidence>
<evidence type="ECO:0000256" key="2">
    <source>
        <dbReference type="ARBA" id="ARBA00005450"/>
    </source>
</evidence>
<dbReference type="Proteomes" id="UP000294466">
    <property type="component" value="Chromosome"/>
</dbReference>
<proteinExistence type="inferred from homology"/>
<dbReference type="Pfam" id="PF02881">
    <property type="entry name" value="SRP54_N"/>
    <property type="match status" value="1"/>
</dbReference>
<dbReference type="Pfam" id="PF00448">
    <property type="entry name" value="SRP54"/>
    <property type="match status" value="1"/>
</dbReference>
<evidence type="ECO:0000256" key="3">
    <source>
        <dbReference type="ARBA" id="ARBA00022490"/>
    </source>
</evidence>
<evidence type="ECO:0000256" key="1">
    <source>
        <dbReference type="ARBA" id="ARBA00004496"/>
    </source>
</evidence>
<dbReference type="InterPro" id="IPR003593">
    <property type="entry name" value="AAA+_ATPase"/>
</dbReference>
<dbReference type="InterPro" id="IPR000897">
    <property type="entry name" value="SRP54_GTPase_dom"/>
</dbReference>
<dbReference type="Gene3D" id="3.40.50.300">
    <property type="entry name" value="P-loop containing nucleotide triphosphate hydrolases"/>
    <property type="match status" value="1"/>
</dbReference>
<dbReference type="Gene3D" id="1.20.120.140">
    <property type="entry name" value="Signal recognition particle SRP54, nucleotide-binding domain"/>
    <property type="match status" value="1"/>
</dbReference>
<organism evidence="13 14">
    <name type="scientific">Buchnera aphidicola</name>
    <name type="common">Cinara cf. splendens/pseudotsugae 3390</name>
    <dbReference type="NCBI Taxonomy" id="2518980"/>
    <lineage>
        <taxon>Bacteria</taxon>
        <taxon>Pseudomonadati</taxon>
        <taxon>Pseudomonadota</taxon>
        <taxon>Gammaproteobacteria</taxon>
        <taxon>Enterobacterales</taxon>
        <taxon>Erwiniaceae</taxon>
        <taxon>Buchnera</taxon>
    </lineage>
</organism>
<name>A0A451CXH6_9GAMM</name>
<dbReference type="SMART" id="SM00382">
    <property type="entry name" value="AAA"/>
    <property type="match status" value="1"/>
</dbReference>
<evidence type="ECO:0000256" key="6">
    <source>
        <dbReference type="ARBA" id="ARBA00022884"/>
    </source>
</evidence>
<gene>
    <name evidence="13" type="primary">ffh</name>
    <name evidence="13" type="ORF">BUCISPPS3390_256</name>
</gene>
<dbReference type="SUPFAM" id="SSF47364">
    <property type="entry name" value="Domain of the SRP/SRP receptor G-proteins"/>
    <property type="match status" value="1"/>
</dbReference>
<keyword evidence="6" id="KW-0694">RNA-binding</keyword>
<dbReference type="GO" id="GO:0008312">
    <property type="term" value="F:7S RNA binding"/>
    <property type="evidence" value="ECO:0007669"/>
    <property type="project" value="InterPro"/>
</dbReference>
<dbReference type="InterPro" id="IPR042101">
    <property type="entry name" value="SRP54_N_sf"/>
</dbReference>
<comment type="similarity">
    <text evidence="2">Belongs to the GTP-binding SRP family. SRP54 subfamily.</text>
</comment>
<comment type="subcellular location">
    <subcellularLocation>
        <location evidence="1">Cytoplasm</location>
    </subcellularLocation>
</comment>
<dbReference type="InterPro" id="IPR036891">
    <property type="entry name" value="Signal_recog_part_SRP54_M_sf"/>
</dbReference>
<dbReference type="InterPro" id="IPR022941">
    <property type="entry name" value="SRP54"/>
</dbReference>
<dbReference type="RefSeq" id="WP_154060853.1">
    <property type="nucleotide sequence ID" value="NZ_LR217692.1"/>
</dbReference>
<keyword evidence="3" id="KW-0963">Cytoplasm</keyword>
<dbReference type="GO" id="GO:0006614">
    <property type="term" value="P:SRP-dependent cotranslational protein targeting to membrane"/>
    <property type="evidence" value="ECO:0007669"/>
    <property type="project" value="InterPro"/>
</dbReference>
<evidence type="ECO:0000259" key="12">
    <source>
        <dbReference type="PROSITE" id="PS00300"/>
    </source>
</evidence>